<sequence>MFNGVNHLMKYNNIDVFNGIGRILGPSIFSPQSGTISVEFEDGESELIPNKNVLICTGSTPVSLPFLPFDHEVVLSSDDILKLEQLPNKLAIIGGGVIGLEFASMMTDFQCRSNCN</sequence>
<organism evidence="4 5">
    <name type="scientific">Staphylococcus gallinarum</name>
    <dbReference type="NCBI Taxonomy" id="1293"/>
    <lineage>
        <taxon>Bacteria</taxon>
        <taxon>Bacillati</taxon>
        <taxon>Bacillota</taxon>
        <taxon>Bacilli</taxon>
        <taxon>Bacillales</taxon>
        <taxon>Staphylococcaceae</taxon>
        <taxon>Staphylococcus</taxon>
    </lineage>
</organism>
<evidence type="ECO:0000256" key="2">
    <source>
        <dbReference type="ARBA" id="ARBA00023027"/>
    </source>
</evidence>
<evidence type="ECO:0000313" key="4">
    <source>
        <dbReference type="EMBL" id="SUM33189.1"/>
    </source>
</evidence>
<protein>
    <submittedName>
        <fullName evidence="4">Dihydrolipoamide dehydrogenase</fullName>
        <ecNumber evidence="4">1.8.1.4</ecNumber>
    </submittedName>
</protein>
<keyword evidence="4" id="KW-0560">Oxidoreductase</keyword>
<dbReference type="PANTHER" id="PTHR22912">
    <property type="entry name" value="DISULFIDE OXIDOREDUCTASE"/>
    <property type="match status" value="1"/>
</dbReference>
<gene>
    <name evidence="4" type="ORF">NCTC12195_02645</name>
</gene>
<reference evidence="4 5" key="1">
    <citation type="submission" date="2018-06" db="EMBL/GenBank/DDBJ databases">
        <authorList>
            <consortium name="Pathogen Informatics"/>
            <person name="Doyle S."/>
        </authorList>
    </citation>
    <scope>NUCLEOTIDE SEQUENCE [LARGE SCALE GENOMIC DNA]</scope>
    <source>
        <strain evidence="4 5">NCTC12195</strain>
    </source>
</reference>
<dbReference type="EC" id="1.8.1.4" evidence="4"/>
<proteinExistence type="inferred from homology"/>
<dbReference type="PANTHER" id="PTHR22912:SF217">
    <property type="entry name" value="DIHYDROLIPOYL DEHYDROGENASE"/>
    <property type="match status" value="1"/>
</dbReference>
<dbReference type="InterPro" id="IPR050151">
    <property type="entry name" value="Class-I_Pyr_Nuc-Dis_Oxidored"/>
</dbReference>
<keyword evidence="2" id="KW-0520">NAD</keyword>
<dbReference type="STRING" id="1293.SH09_05440"/>
<dbReference type="InterPro" id="IPR023753">
    <property type="entry name" value="FAD/NAD-binding_dom"/>
</dbReference>
<dbReference type="EMBL" id="UHDK01000001">
    <property type="protein sequence ID" value="SUM33189.1"/>
    <property type="molecule type" value="Genomic_DNA"/>
</dbReference>
<comment type="similarity">
    <text evidence="1">Belongs to the class-I pyridine nucleotide-disulfide oxidoreductase family.</text>
</comment>
<evidence type="ECO:0000259" key="3">
    <source>
        <dbReference type="Pfam" id="PF07992"/>
    </source>
</evidence>
<evidence type="ECO:0000256" key="1">
    <source>
        <dbReference type="ARBA" id="ARBA00007532"/>
    </source>
</evidence>
<dbReference type="PRINTS" id="PR00411">
    <property type="entry name" value="PNDRDTASEI"/>
</dbReference>
<dbReference type="GO" id="GO:0006103">
    <property type="term" value="P:2-oxoglutarate metabolic process"/>
    <property type="evidence" value="ECO:0007669"/>
    <property type="project" value="TreeGrafter"/>
</dbReference>
<dbReference type="SUPFAM" id="SSF51905">
    <property type="entry name" value="FAD/NAD(P)-binding domain"/>
    <property type="match status" value="1"/>
</dbReference>
<dbReference type="GO" id="GO:0004148">
    <property type="term" value="F:dihydrolipoyl dehydrogenase (NADH) activity"/>
    <property type="evidence" value="ECO:0007669"/>
    <property type="project" value="UniProtKB-EC"/>
</dbReference>
<accession>A0A380FHW1</accession>
<dbReference type="Pfam" id="PF07992">
    <property type="entry name" value="Pyr_redox_2"/>
    <property type="match status" value="1"/>
</dbReference>
<dbReference type="InterPro" id="IPR036188">
    <property type="entry name" value="FAD/NAD-bd_sf"/>
</dbReference>
<dbReference type="Gene3D" id="3.50.50.60">
    <property type="entry name" value="FAD/NAD(P)-binding domain"/>
    <property type="match status" value="2"/>
</dbReference>
<dbReference type="Proteomes" id="UP000255277">
    <property type="component" value="Unassembled WGS sequence"/>
</dbReference>
<evidence type="ECO:0000313" key="5">
    <source>
        <dbReference type="Proteomes" id="UP000255277"/>
    </source>
</evidence>
<dbReference type="PRINTS" id="PR00368">
    <property type="entry name" value="FADPNR"/>
</dbReference>
<feature type="domain" description="FAD/NAD(P)-binding" evidence="3">
    <location>
        <begin position="33"/>
        <end position="111"/>
    </location>
</feature>
<dbReference type="GO" id="GO:0050660">
    <property type="term" value="F:flavin adenine dinucleotide binding"/>
    <property type="evidence" value="ECO:0007669"/>
    <property type="project" value="TreeGrafter"/>
</dbReference>
<dbReference type="AlphaFoldDB" id="A0A380FHW1"/>
<name>A0A380FHW1_STAGA</name>